<feature type="transmembrane region" description="Helical" evidence="7">
    <location>
        <begin position="309"/>
        <end position="331"/>
    </location>
</feature>
<reference evidence="8 9" key="2">
    <citation type="submission" date="2019-09" db="EMBL/GenBank/DDBJ databases">
        <authorList>
            <person name="Jin C."/>
        </authorList>
    </citation>
    <scope>NUCLEOTIDE SEQUENCE [LARGE SCALE GENOMIC DNA]</scope>
    <source>
        <strain evidence="8 9">BN140041</strain>
    </source>
</reference>
<keyword evidence="4 7" id="KW-1133">Transmembrane helix</keyword>
<dbReference type="AlphaFoldDB" id="A0A5B1LZ14"/>
<dbReference type="InterPro" id="IPR050833">
    <property type="entry name" value="Poly_Biosynth_Transport"/>
</dbReference>
<feature type="region of interest" description="Disordered" evidence="6">
    <location>
        <begin position="1"/>
        <end position="23"/>
    </location>
</feature>
<feature type="transmembrane region" description="Helical" evidence="7">
    <location>
        <begin position="233"/>
        <end position="255"/>
    </location>
</feature>
<evidence type="ECO:0008006" key="10">
    <source>
        <dbReference type="Google" id="ProtNLM"/>
    </source>
</evidence>
<evidence type="ECO:0000256" key="4">
    <source>
        <dbReference type="ARBA" id="ARBA00022989"/>
    </source>
</evidence>
<evidence type="ECO:0000256" key="5">
    <source>
        <dbReference type="ARBA" id="ARBA00023136"/>
    </source>
</evidence>
<evidence type="ECO:0000256" key="7">
    <source>
        <dbReference type="SAM" id="Phobius"/>
    </source>
</evidence>
<feature type="transmembrane region" description="Helical" evidence="7">
    <location>
        <begin position="267"/>
        <end position="289"/>
    </location>
</feature>
<keyword evidence="5 7" id="KW-0472">Membrane</keyword>
<feature type="transmembrane region" description="Helical" evidence="7">
    <location>
        <begin position="343"/>
        <end position="366"/>
    </location>
</feature>
<organism evidence="8 9">
    <name type="scientific">Nocardioides antri</name>
    <dbReference type="NCBI Taxonomy" id="2607659"/>
    <lineage>
        <taxon>Bacteria</taxon>
        <taxon>Bacillati</taxon>
        <taxon>Actinomycetota</taxon>
        <taxon>Actinomycetes</taxon>
        <taxon>Propionibacteriales</taxon>
        <taxon>Nocardioidaceae</taxon>
        <taxon>Nocardioides</taxon>
    </lineage>
</organism>
<dbReference type="RefSeq" id="WP_149751458.1">
    <property type="nucleotide sequence ID" value="NZ_VUJW01000010.1"/>
</dbReference>
<evidence type="ECO:0000256" key="6">
    <source>
        <dbReference type="SAM" id="MobiDB-lite"/>
    </source>
</evidence>
<keyword evidence="2" id="KW-1003">Cell membrane</keyword>
<evidence type="ECO:0000313" key="9">
    <source>
        <dbReference type="Proteomes" id="UP000324351"/>
    </source>
</evidence>
<dbReference type="EMBL" id="VUJW01000010">
    <property type="protein sequence ID" value="KAA1425831.1"/>
    <property type="molecule type" value="Genomic_DNA"/>
</dbReference>
<feature type="transmembrane region" description="Helical" evidence="7">
    <location>
        <begin position="104"/>
        <end position="121"/>
    </location>
</feature>
<evidence type="ECO:0000256" key="3">
    <source>
        <dbReference type="ARBA" id="ARBA00022692"/>
    </source>
</evidence>
<dbReference type="Proteomes" id="UP000324351">
    <property type="component" value="Unassembled WGS sequence"/>
</dbReference>
<feature type="transmembrane region" description="Helical" evidence="7">
    <location>
        <begin position="64"/>
        <end position="83"/>
    </location>
</feature>
<dbReference type="PANTHER" id="PTHR30250:SF26">
    <property type="entry name" value="PSMA PROTEIN"/>
    <property type="match status" value="1"/>
</dbReference>
<keyword evidence="3 7" id="KW-0812">Transmembrane</keyword>
<reference evidence="8 9" key="1">
    <citation type="submission" date="2019-09" db="EMBL/GenBank/DDBJ databases">
        <title>Nocardioides panacisoli sp. nov., isolated from the soil of a ginseng field.</title>
        <authorList>
            <person name="Cho C."/>
        </authorList>
    </citation>
    <scope>NUCLEOTIDE SEQUENCE [LARGE SCALE GENOMIC DNA]</scope>
    <source>
        <strain evidence="8 9">BN140041</strain>
    </source>
</reference>
<keyword evidence="9" id="KW-1185">Reference proteome</keyword>
<evidence type="ECO:0000256" key="1">
    <source>
        <dbReference type="ARBA" id="ARBA00004651"/>
    </source>
</evidence>
<evidence type="ECO:0000256" key="2">
    <source>
        <dbReference type="ARBA" id="ARBA00022475"/>
    </source>
</evidence>
<dbReference type="GO" id="GO:0005886">
    <property type="term" value="C:plasma membrane"/>
    <property type="evidence" value="ECO:0007669"/>
    <property type="project" value="UniProtKB-SubCell"/>
</dbReference>
<accession>A0A5B1LZ14</accession>
<comment type="subcellular location">
    <subcellularLocation>
        <location evidence="1">Cell membrane</location>
        <topology evidence="1">Multi-pass membrane protein</topology>
    </subcellularLocation>
</comment>
<protein>
    <recommendedName>
        <fullName evidence="10">Lipopolysaccharide biosynthesis protein</fullName>
    </recommendedName>
</protein>
<dbReference type="PANTHER" id="PTHR30250">
    <property type="entry name" value="PST FAMILY PREDICTED COLANIC ACID TRANSPORTER"/>
    <property type="match status" value="1"/>
</dbReference>
<evidence type="ECO:0000313" key="8">
    <source>
        <dbReference type="EMBL" id="KAA1425831.1"/>
    </source>
</evidence>
<name>A0A5B1LZ14_9ACTN</name>
<feature type="transmembrane region" description="Helical" evidence="7">
    <location>
        <begin position="192"/>
        <end position="212"/>
    </location>
</feature>
<feature type="transmembrane region" description="Helical" evidence="7">
    <location>
        <begin position="127"/>
        <end position="149"/>
    </location>
</feature>
<sequence length="450" mass="45749">MTVLDSGRGSREPGGNPDRHTEARRAAATSSFALIASAVGTAATTYLFWVVVARRDGADVVGAAAAQIATITFLGSAASLNLTDVLARFLPGAGELTGRLIGRSYLAAGCAAALAALAFLATPWGSAASTGIGAVGFAVLVVLSAIFLIQDGGLIGLGKAAWVPLENVTMGVARLALLPLCGLVAATSGYAVLAWGIAMGTAVVVLNAIVLGRLAPRAHGRPRLPEPHELRRFVAVESANTAVVTAVATFLPAVVTFTMGPRAGGYFYVPWMLIAIGTLLLSNVLITAVREAVADPAAAPTVLRGQLRLEAALVAAGTAGCALLPQVPLALLGGDFAHEAEGLLRWLGLALPGTAALLLFWALCLILQRPWPVLLANVATAGCVLAAVVAYGETLGLAGVGAVYCATQTVGGLAVLPVTVRWLRSLLHEPPPGAVDARPPSAPGSEGERR</sequence>
<comment type="caution">
    <text evidence="8">The sequence shown here is derived from an EMBL/GenBank/DDBJ whole genome shotgun (WGS) entry which is preliminary data.</text>
</comment>
<gene>
    <name evidence="8" type="ORF">F0U47_15895</name>
</gene>
<feature type="transmembrane region" description="Helical" evidence="7">
    <location>
        <begin position="373"/>
        <end position="391"/>
    </location>
</feature>
<feature type="region of interest" description="Disordered" evidence="6">
    <location>
        <begin position="431"/>
        <end position="450"/>
    </location>
</feature>
<feature type="transmembrane region" description="Helical" evidence="7">
    <location>
        <begin position="32"/>
        <end position="52"/>
    </location>
</feature>
<feature type="transmembrane region" description="Helical" evidence="7">
    <location>
        <begin position="161"/>
        <end position="186"/>
    </location>
</feature>
<feature type="transmembrane region" description="Helical" evidence="7">
    <location>
        <begin position="397"/>
        <end position="420"/>
    </location>
</feature>
<proteinExistence type="predicted"/>